<evidence type="ECO:0000259" key="1">
    <source>
        <dbReference type="Pfam" id="PF04230"/>
    </source>
</evidence>
<dbReference type="InterPro" id="IPR007345">
    <property type="entry name" value="Polysacch_pyruvyl_Trfase"/>
</dbReference>
<gene>
    <name evidence="2" type="ORF">EYW49_21145</name>
</gene>
<dbReference type="Pfam" id="PF04230">
    <property type="entry name" value="PS_pyruv_trans"/>
    <property type="match status" value="1"/>
</dbReference>
<keyword evidence="3" id="KW-1185">Reference proteome</keyword>
<organism evidence="2 3">
    <name type="scientific">Siculibacillus lacustris</name>
    <dbReference type="NCBI Taxonomy" id="1549641"/>
    <lineage>
        <taxon>Bacteria</taxon>
        <taxon>Pseudomonadati</taxon>
        <taxon>Pseudomonadota</taxon>
        <taxon>Alphaproteobacteria</taxon>
        <taxon>Hyphomicrobiales</taxon>
        <taxon>Ancalomicrobiaceae</taxon>
        <taxon>Siculibacillus</taxon>
    </lineage>
</organism>
<dbReference type="RefSeq" id="WP_131311620.1">
    <property type="nucleotide sequence ID" value="NZ_SJFN01000049.1"/>
</dbReference>
<accession>A0A4Q9VE22</accession>
<sequence>MQLKKALKSLVPPSLQARIRTWKAERAIAVFEAEWRESRRNAARIQVRRPIERILLVPPDPGTLMGALGDDAMVTSVVEMARARNPEVEIEVLTGRPVASEMAVAHGLKPVEIWESPHFVRDLDALLTKRRYDAVVALGADIMDAYHDFLGSAKMIAVVDLPARRGIPSSVLGFSFNARPNPRLAAHFAGVSPDVRFRLRDEISFERFGRFSPATSELVADSAFVLTPGAVADDLGAWIDAMHADGRKVIGINVHPMLFRDATDEQIATIVQRGADALLACAETARVAWLLLPHDYRGRLGDAVCLEPIRDRVAGILGDTVRHLDGRHRASTLKAVAGRLDGVVSGRMHLAIATLGMGVPALCATYQDKFEGLYRHFGLPDWLLLSPESFLVEGTFRDALARFIQQLPELTRIVGARREAVLALSRQNFTIFDDVAQTARIGSAGQGGSPAPVQDA</sequence>
<dbReference type="Proteomes" id="UP000292781">
    <property type="component" value="Unassembled WGS sequence"/>
</dbReference>
<evidence type="ECO:0000313" key="2">
    <source>
        <dbReference type="EMBL" id="TBW32961.1"/>
    </source>
</evidence>
<proteinExistence type="predicted"/>
<dbReference type="SUPFAM" id="SSF53756">
    <property type="entry name" value="UDP-Glycosyltransferase/glycogen phosphorylase"/>
    <property type="match status" value="1"/>
</dbReference>
<dbReference type="EMBL" id="SJFN01000049">
    <property type="protein sequence ID" value="TBW32961.1"/>
    <property type="molecule type" value="Genomic_DNA"/>
</dbReference>
<dbReference type="AlphaFoldDB" id="A0A4Q9VE22"/>
<reference evidence="2 3" key="1">
    <citation type="submission" date="2019-02" db="EMBL/GenBank/DDBJ databases">
        <title>Siculibacillus lacustris gen. nov., sp. nov., a new rosette-forming bacterium isolated from a freshwater crater lake (Lake St. Ana, Romania).</title>
        <authorList>
            <person name="Felfoldi T."/>
            <person name="Marton Z."/>
            <person name="Szabo A."/>
            <person name="Mentes A."/>
            <person name="Boka K."/>
            <person name="Marialigeti K."/>
            <person name="Mathe I."/>
            <person name="Koncz M."/>
            <person name="Schumann P."/>
            <person name="Toth E."/>
        </authorList>
    </citation>
    <scope>NUCLEOTIDE SEQUENCE [LARGE SCALE GENOMIC DNA]</scope>
    <source>
        <strain evidence="2 3">SA-279</strain>
    </source>
</reference>
<dbReference type="PANTHER" id="PTHR36836">
    <property type="entry name" value="COLANIC ACID BIOSYNTHESIS PROTEIN WCAK"/>
    <property type="match status" value="1"/>
</dbReference>
<dbReference type="PANTHER" id="PTHR36836:SF1">
    <property type="entry name" value="COLANIC ACID BIOSYNTHESIS PROTEIN WCAK"/>
    <property type="match status" value="1"/>
</dbReference>
<protein>
    <recommendedName>
        <fullName evidence="1">Polysaccharide pyruvyl transferase domain-containing protein</fullName>
    </recommendedName>
</protein>
<feature type="domain" description="Polysaccharide pyruvyl transferase" evidence="1">
    <location>
        <begin position="68"/>
        <end position="367"/>
    </location>
</feature>
<name>A0A4Q9VE22_9HYPH</name>
<dbReference type="OrthoDB" id="1814359at2"/>
<evidence type="ECO:0000313" key="3">
    <source>
        <dbReference type="Proteomes" id="UP000292781"/>
    </source>
</evidence>
<comment type="caution">
    <text evidence="2">The sequence shown here is derived from an EMBL/GenBank/DDBJ whole genome shotgun (WGS) entry which is preliminary data.</text>
</comment>